<dbReference type="PANTHER" id="PTHR43798">
    <property type="entry name" value="MONOACYLGLYCEROL LIPASE"/>
    <property type="match status" value="1"/>
</dbReference>
<dbReference type="PANTHER" id="PTHR43798:SF6">
    <property type="entry name" value="HYDROLASE, PUTATIVE (AFU_ORTHOLOGUE AFUA_4G13070)-RELATED"/>
    <property type="match status" value="1"/>
</dbReference>
<organism evidence="2 3">
    <name type="scientific">Pseudolactococcus reticulitermitis</name>
    <dbReference type="NCBI Taxonomy" id="2025039"/>
    <lineage>
        <taxon>Bacteria</taxon>
        <taxon>Bacillati</taxon>
        <taxon>Bacillota</taxon>
        <taxon>Bacilli</taxon>
        <taxon>Lactobacillales</taxon>
        <taxon>Streptococcaceae</taxon>
        <taxon>Pseudolactococcus</taxon>
    </lineage>
</organism>
<dbReference type="RefSeq" id="WP_094783734.1">
    <property type="nucleotide sequence ID" value="NZ_BEDT01000001.1"/>
</dbReference>
<accession>A0A224X9K9</accession>
<gene>
    <name evidence="2" type="ORF">RsY01_231</name>
</gene>
<dbReference type="InterPro" id="IPR029058">
    <property type="entry name" value="AB_hydrolase_fold"/>
</dbReference>
<evidence type="ECO:0000313" key="2">
    <source>
        <dbReference type="EMBL" id="GAX46652.1"/>
    </source>
</evidence>
<reference evidence="3" key="1">
    <citation type="submission" date="2017-08" db="EMBL/GenBank/DDBJ databases">
        <title>Draft genome sequence of Lactococcus sp. strain Rs-Y01, isolated from the gut of the lower termite Reticulitermes speratus.</title>
        <authorList>
            <person name="Ohkuma M."/>
            <person name="Yuki M."/>
        </authorList>
    </citation>
    <scope>NUCLEOTIDE SEQUENCE [LARGE SCALE GENOMIC DNA]</scope>
    <source>
        <strain evidence="3">Rs-Y01</strain>
    </source>
</reference>
<dbReference type="EMBL" id="BEDT01000001">
    <property type="protein sequence ID" value="GAX46652.1"/>
    <property type="molecule type" value="Genomic_DNA"/>
</dbReference>
<dbReference type="Pfam" id="PF00561">
    <property type="entry name" value="Abhydrolase_1"/>
    <property type="match status" value="1"/>
</dbReference>
<keyword evidence="3" id="KW-1185">Reference proteome</keyword>
<dbReference type="Gene3D" id="3.40.50.1820">
    <property type="entry name" value="alpha/beta hydrolase"/>
    <property type="match status" value="1"/>
</dbReference>
<proteinExistence type="predicted"/>
<dbReference type="SUPFAM" id="SSF53474">
    <property type="entry name" value="alpha/beta-Hydrolases"/>
    <property type="match status" value="1"/>
</dbReference>
<feature type="domain" description="AB hydrolase-1" evidence="1">
    <location>
        <begin position="18"/>
        <end position="250"/>
    </location>
</feature>
<sequence length="264" mass="30128">MPYYQNSLYYKEIGKGIPIIFLHGFGVDHRIWSENIETIGDALTGFRRIYVDLEGMGKSNVGMISRNADEMVHRLTRFIKATVADEPFILCGNSYGGYLSLGLLEHFEHQIIKLFLLCPVVTAQSSNRILPEKVVQIDEKINAENPESEAEFRAFATVITDKTYALFQNSVFTAVTQEQEKYLENFQKTGYTLANEQELLAKTFNVQTVFCLGKQDNVVGYKQQQLFAKQFTPVEVIISDIAGHNLMIDEHEQFQTIFKDFLAN</sequence>
<evidence type="ECO:0000313" key="3">
    <source>
        <dbReference type="Proteomes" id="UP000218689"/>
    </source>
</evidence>
<evidence type="ECO:0000259" key="1">
    <source>
        <dbReference type="Pfam" id="PF00561"/>
    </source>
</evidence>
<protein>
    <recommendedName>
        <fullName evidence="1">AB hydrolase-1 domain-containing protein</fullName>
    </recommendedName>
</protein>
<dbReference type="AlphaFoldDB" id="A0A224X9K9"/>
<dbReference type="PRINTS" id="PR00111">
    <property type="entry name" value="ABHYDROLASE"/>
</dbReference>
<dbReference type="OrthoDB" id="9805423at2"/>
<comment type="caution">
    <text evidence="2">The sequence shown here is derived from an EMBL/GenBank/DDBJ whole genome shotgun (WGS) entry which is preliminary data.</text>
</comment>
<dbReference type="InterPro" id="IPR000073">
    <property type="entry name" value="AB_hydrolase_1"/>
</dbReference>
<dbReference type="Proteomes" id="UP000218689">
    <property type="component" value="Unassembled WGS sequence"/>
</dbReference>
<dbReference type="InterPro" id="IPR050266">
    <property type="entry name" value="AB_hydrolase_sf"/>
</dbReference>
<name>A0A224X9K9_9LACT</name>